<proteinExistence type="predicted"/>
<protein>
    <submittedName>
        <fullName evidence="1">Uncharacterized protein</fullName>
    </submittedName>
</protein>
<sequence>MNQYFTREDLAALVAELRHSLAAAPKLQAYSDELSCPTPTHAVVQASWERIKKTLPTE</sequence>
<organism evidence="1 2">
    <name type="scientific">Prosthecobacter fluviatilis</name>
    <dbReference type="NCBI Taxonomy" id="445931"/>
    <lineage>
        <taxon>Bacteria</taxon>
        <taxon>Pseudomonadati</taxon>
        <taxon>Verrucomicrobiota</taxon>
        <taxon>Verrucomicrobiia</taxon>
        <taxon>Verrucomicrobiales</taxon>
        <taxon>Verrucomicrobiaceae</taxon>
        <taxon>Prosthecobacter</taxon>
    </lineage>
</organism>
<comment type="caution">
    <text evidence="1">The sequence shown here is derived from an EMBL/GenBank/DDBJ whole genome shotgun (WGS) entry which is preliminary data.</text>
</comment>
<accession>A0ABW0KXA4</accession>
<name>A0ABW0KXA4_9BACT</name>
<dbReference type="Proteomes" id="UP001596052">
    <property type="component" value="Unassembled WGS sequence"/>
</dbReference>
<evidence type="ECO:0000313" key="1">
    <source>
        <dbReference type="EMBL" id="MFC5457497.1"/>
    </source>
</evidence>
<gene>
    <name evidence="1" type="ORF">ACFQDI_21700</name>
</gene>
<dbReference type="RefSeq" id="WP_377170861.1">
    <property type="nucleotide sequence ID" value="NZ_JBHSMQ010000010.1"/>
</dbReference>
<keyword evidence="2" id="KW-1185">Reference proteome</keyword>
<dbReference type="EMBL" id="JBHSMQ010000010">
    <property type="protein sequence ID" value="MFC5457497.1"/>
    <property type="molecule type" value="Genomic_DNA"/>
</dbReference>
<evidence type="ECO:0000313" key="2">
    <source>
        <dbReference type="Proteomes" id="UP001596052"/>
    </source>
</evidence>
<reference evidence="2" key="1">
    <citation type="journal article" date="2019" name="Int. J. Syst. Evol. Microbiol.">
        <title>The Global Catalogue of Microorganisms (GCM) 10K type strain sequencing project: providing services to taxonomists for standard genome sequencing and annotation.</title>
        <authorList>
            <consortium name="The Broad Institute Genomics Platform"/>
            <consortium name="The Broad Institute Genome Sequencing Center for Infectious Disease"/>
            <person name="Wu L."/>
            <person name="Ma J."/>
        </authorList>
    </citation>
    <scope>NUCLEOTIDE SEQUENCE [LARGE SCALE GENOMIC DNA]</scope>
    <source>
        <strain evidence="2">CGMCC 4.1469</strain>
    </source>
</reference>